<evidence type="ECO:0000313" key="2">
    <source>
        <dbReference type="EMBL" id="CAE6498469.1"/>
    </source>
</evidence>
<organism evidence="2 3">
    <name type="scientific">Rhizoctonia solani</name>
    <dbReference type="NCBI Taxonomy" id="456999"/>
    <lineage>
        <taxon>Eukaryota</taxon>
        <taxon>Fungi</taxon>
        <taxon>Dikarya</taxon>
        <taxon>Basidiomycota</taxon>
        <taxon>Agaricomycotina</taxon>
        <taxon>Agaricomycetes</taxon>
        <taxon>Cantharellales</taxon>
        <taxon>Ceratobasidiaceae</taxon>
        <taxon>Rhizoctonia</taxon>
    </lineage>
</organism>
<dbReference type="Pfam" id="PF14308">
    <property type="entry name" value="DnaJ-X"/>
    <property type="match status" value="1"/>
</dbReference>
<dbReference type="InterPro" id="IPR026894">
    <property type="entry name" value="DnaJ_X"/>
</dbReference>
<proteinExistence type="predicted"/>
<reference evidence="2" key="1">
    <citation type="submission" date="2021-01" db="EMBL/GenBank/DDBJ databases">
        <authorList>
            <person name="Kaushik A."/>
        </authorList>
    </citation>
    <scope>NUCLEOTIDE SEQUENCE</scope>
    <source>
        <strain evidence="2">AG2-2IIIB</strain>
    </source>
</reference>
<sequence>KQKARAELSRELSRELYVHRNRDRPYADEANSWRQICEIEANELKGERYGVELLNMVGFIYVAKAKHPRLIITWLRTGRLWVAA</sequence>
<protein>
    <recommendedName>
        <fullName evidence="1">DNAJ-containing protein X-domain domain-containing protein</fullName>
    </recommendedName>
</protein>
<feature type="non-terminal residue" evidence="2">
    <location>
        <position position="1"/>
    </location>
</feature>
<dbReference type="Proteomes" id="UP000663843">
    <property type="component" value="Unassembled WGS sequence"/>
</dbReference>
<feature type="domain" description="DNAJ-containing protein X-domain" evidence="1">
    <location>
        <begin position="1"/>
        <end position="67"/>
    </location>
</feature>
<dbReference type="AlphaFoldDB" id="A0A8H3CTJ7"/>
<comment type="caution">
    <text evidence="2">The sequence shown here is derived from an EMBL/GenBank/DDBJ whole genome shotgun (WGS) entry which is preliminary data.</text>
</comment>
<accession>A0A8H3CTJ7</accession>
<dbReference type="EMBL" id="CAJMWT010004918">
    <property type="protein sequence ID" value="CAE6498469.1"/>
    <property type="molecule type" value="Genomic_DNA"/>
</dbReference>
<name>A0A8H3CTJ7_9AGAM</name>
<evidence type="ECO:0000259" key="1">
    <source>
        <dbReference type="Pfam" id="PF14308"/>
    </source>
</evidence>
<gene>
    <name evidence="2" type="ORF">RDB_LOCUS136884</name>
</gene>
<evidence type="ECO:0000313" key="3">
    <source>
        <dbReference type="Proteomes" id="UP000663843"/>
    </source>
</evidence>